<name>A0ABS6V3Q9_9SPHN</name>
<sequence>MHRDDPIRISRRFCGPDGMGNGGYVAGLVAEVVGGPAKVRLHAPTPLETDLHIEQEDGMTRLVADGRLLVEGMPLGKPLDLDPMPAPPSADEIDVASGNFPDSDNHMAPNCFVCGTDRDPEDALCIYAGESPARDCAVATWVPAEDLCGPDGHVRDRYLWAALDCPSYFALGETDRVALLAGFAARVERKVAPGEKLTVTGWPLDKDGRKLHAGSVIHDEDGGVVACARALWVDVKAVAEKEPA</sequence>
<gene>
    <name evidence="1" type="ORF">KTQ36_02630</name>
</gene>
<comment type="caution">
    <text evidence="1">The sequence shown here is derived from an EMBL/GenBank/DDBJ whole genome shotgun (WGS) entry which is preliminary data.</text>
</comment>
<proteinExistence type="predicted"/>
<organism evidence="1 2">
    <name type="scientific">Sphingomicrobium clamense</name>
    <dbReference type="NCBI Taxonomy" id="2851013"/>
    <lineage>
        <taxon>Bacteria</taxon>
        <taxon>Pseudomonadati</taxon>
        <taxon>Pseudomonadota</taxon>
        <taxon>Alphaproteobacteria</taxon>
        <taxon>Sphingomonadales</taxon>
        <taxon>Sphingomonadaceae</taxon>
        <taxon>Sphingomicrobium</taxon>
    </lineage>
</organism>
<accession>A0ABS6V3Q9</accession>
<evidence type="ECO:0000313" key="2">
    <source>
        <dbReference type="Proteomes" id="UP000698028"/>
    </source>
</evidence>
<dbReference type="Proteomes" id="UP000698028">
    <property type="component" value="Unassembled WGS sequence"/>
</dbReference>
<protein>
    <recommendedName>
        <fullName evidence="3">PaaI family thioesterase</fullName>
    </recommendedName>
</protein>
<reference evidence="1 2" key="1">
    <citation type="submission" date="2021-07" db="EMBL/GenBank/DDBJ databases">
        <title>The draft genome sequence of Sphingomicrobium sp. B8.</title>
        <authorList>
            <person name="Mu L."/>
        </authorList>
    </citation>
    <scope>NUCLEOTIDE SEQUENCE [LARGE SCALE GENOMIC DNA]</scope>
    <source>
        <strain evidence="1 2">B8</strain>
    </source>
</reference>
<dbReference type="RefSeq" id="WP_218632209.1">
    <property type="nucleotide sequence ID" value="NZ_JAHVAH010000001.1"/>
</dbReference>
<dbReference type="EMBL" id="JAHVAH010000001">
    <property type="protein sequence ID" value="MBW0144190.1"/>
    <property type="molecule type" value="Genomic_DNA"/>
</dbReference>
<keyword evidence="2" id="KW-1185">Reference proteome</keyword>
<evidence type="ECO:0000313" key="1">
    <source>
        <dbReference type="EMBL" id="MBW0144190.1"/>
    </source>
</evidence>
<evidence type="ECO:0008006" key="3">
    <source>
        <dbReference type="Google" id="ProtNLM"/>
    </source>
</evidence>